<feature type="active site" description="Proton donor 1" evidence="13">
    <location>
        <position position="508"/>
    </location>
</feature>
<evidence type="ECO:0000256" key="21">
    <source>
        <dbReference type="RuleBase" id="RU361144"/>
    </source>
</evidence>
<dbReference type="GO" id="GO:0004180">
    <property type="term" value="F:carboxypeptidase activity"/>
    <property type="evidence" value="ECO:0007669"/>
    <property type="project" value="UniProtKB-KW"/>
</dbReference>
<evidence type="ECO:0000256" key="10">
    <source>
        <dbReference type="ARBA" id="ARBA00023180"/>
    </source>
</evidence>
<feature type="binding site" evidence="19">
    <location>
        <position position="378"/>
    </location>
    <ligand>
        <name>Zn(2+)</name>
        <dbReference type="ChEBI" id="CHEBI:29105"/>
        <label>2</label>
        <note>catalytic</note>
    </ligand>
</feature>
<dbReference type="EnsemblMetazoa" id="XM_019899744.1">
    <property type="protein sequence ID" value="XP_019755303.1"/>
    <property type="gene ID" value="LOC109534170"/>
</dbReference>
<dbReference type="EC" id="3.4.-.-" evidence="21"/>
<evidence type="ECO:0000256" key="15">
    <source>
        <dbReference type="PIRSR" id="PIRSR601548-2"/>
    </source>
</evidence>
<feature type="signal peptide" evidence="23">
    <location>
        <begin position="1"/>
        <end position="22"/>
    </location>
</feature>
<dbReference type="PRINTS" id="PR00791">
    <property type="entry name" value="PEPDIPTASEA"/>
</dbReference>
<dbReference type="GO" id="GO:0008241">
    <property type="term" value="F:peptidyl-dipeptidase activity"/>
    <property type="evidence" value="ECO:0007669"/>
    <property type="project" value="UniProtKB-EC"/>
</dbReference>
<feature type="active site" description="Proton acceptor 2" evidence="18">
    <location>
        <position position="379"/>
    </location>
</feature>
<evidence type="ECO:0000256" key="4">
    <source>
        <dbReference type="ARBA" id="ARBA00022723"/>
    </source>
</evidence>
<name>A0AAR5P2E2_DENPD</name>
<dbReference type="GO" id="GO:0005886">
    <property type="term" value="C:plasma membrane"/>
    <property type="evidence" value="ECO:0007669"/>
    <property type="project" value="TreeGrafter"/>
</dbReference>
<protein>
    <recommendedName>
        <fullName evidence="12 21">Angiotensin-converting enzyme</fullName>
        <ecNumber evidence="21">3.4.-.-</ecNumber>
    </recommendedName>
</protein>
<evidence type="ECO:0000256" key="22">
    <source>
        <dbReference type="SAM" id="MobiDB-lite"/>
    </source>
</evidence>
<feature type="binding site" evidence="15">
    <location>
        <position position="517"/>
    </location>
    <ligand>
        <name>chloride</name>
        <dbReference type="ChEBI" id="CHEBI:17996"/>
        <label>1</label>
    </ligand>
</feature>
<keyword evidence="10 14" id="KW-0325">Glycoprotein</keyword>
<evidence type="ECO:0000256" key="8">
    <source>
        <dbReference type="ARBA" id="ARBA00023049"/>
    </source>
</evidence>
<keyword evidence="7 16" id="KW-0862">Zinc</keyword>
<keyword evidence="3 21" id="KW-0645">Protease</keyword>
<organism evidence="24 25">
    <name type="scientific">Dendroctonus ponderosae</name>
    <name type="common">Mountain pine beetle</name>
    <dbReference type="NCBI Taxonomy" id="77166"/>
    <lineage>
        <taxon>Eukaryota</taxon>
        <taxon>Metazoa</taxon>
        <taxon>Ecdysozoa</taxon>
        <taxon>Arthropoda</taxon>
        <taxon>Hexapoda</taxon>
        <taxon>Insecta</taxon>
        <taxon>Pterygota</taxon>
        <taxon>Neoptera</taxon>
        <taxon>Endopterygota</taxon>
        <taxon>Coleoptera</taxon>
        <taxon>Polyphaga</taxon>
        <taxon>Cucujiformia</taxon>
        <taxon>Curculionidae</taxon>
        <taxon>Scolytinae</taxon>
        <taxon>Dendroctonus</taxon>
    </lineage>
</organism>
<feature type="binding site" evidence="15">
    <location>
        <position position="221"/>
    </location>
    <ligand>
        <name>chloride</name>
        <dbReference type="ChEBI" id="CHEBI:17996"/>
        <label>1</label>
    </ligand>
</feature>
<evidence type="ECO:0000313" key="24">
    <source>
        <dbReference type="EnsemblMetazoa" id="XP_019755303.1"/>
    </source>
</evidence>
<dbReference type="SUPFAM" id="SSF55486">
    <property type="entry name" value="Metalloproteases ('zincins'), catalytic domain"/>
    <property type="match status" value="1"/>
</dbReference>
<evidence type="ECO:0000256" key="7">
    <source>
        <dbReference type="ARBA" id="ARBA00022833"/>
    </source>
</evidence>
<dbReference type="PANTHER" id="PTHR10514:SF44">
    <property type="entry name" value="ANGIOTENSIN-CONVERTING ENZYME-RELATED"/>
    <property type="match status" value="1"/>
</dbReference>
<dbReference type="CDD" id="cd06461">
    <property type="entry name" value="M2_ACE"/>
    <property type="match status" value="1"/>
</dbReference>
<proteinExistence type="inferred from homology"/>
<keyword evidence="25" id="KW-1185">Reference proteome</keyword>
<dbReference type="PROSITE" id="PS52011">
    <property type="entry name" value="PEPTIDASE_M2"/>
    <property type="match status" value="1"/>
</dbReference>
<evidence type="ECO:0000256" key="13">
    <source>
        <dbReference type="PIRSR" id="PIRSR601548-1"/>
    </source>
</evidence>
<sequence length="651" mass="74733">MILRIIPILALLLGLCPLHLWAKDASMEEEEYEARNFLILLNRQTERDANRASLAEWAYASNLTEENLKNKLAVSSEVARNVKEAWQRVIQFNWQRFSDYSLRRQFQKYSVLGVAALPEEKVKQLETIISDMQAIYSKAKICPNGQKPEDGAECTLSLEPELTQILSTSKDPEELKHVWLGWRNAVGAKCRGLYKQYVDLSNDAAKLNNFTDTSEYWLNDYEDANFKASVQSLWKQLQPLYLQIHAYVRTKLRQKYGDIVSERGPIPIHLLGNMWGQSWNNIGDLMLPYPDVKKDNLTAELLKQNYSVTKIFRTAEAFFKSINLTAMPESFWTNSILEKPSDRDIVCHASAWDFQDGKDFRIKQCTEVTDEQLITAHHEMGHVEYFLQYKEQPLKFREGANDGFHEAIGDLVALSVQSTKHLKKIGLLPDTPEDPRQVLNNLFNLGLSKITFLPFGYLMDLWRWDVFSGKTAPEDYNCKWWELREKYQGVEPPLDRSEEDFDPGAKYHIISDVPYLRYFISFVIQYQFHRALCEKAGQYDPNNAEKPLHQCDIYQSTSAGNVLKQMLAMGSSRPWPDALELITGQSTMDATGTLDFFKPLHKWLEAENQKINATIGWEPSKRVCTRTRQELVGSSTASGPVPEPSASVTTP</sequence>
<comment type="cofactor">
    <cofactor evidence="21">
        <name>Zn(2+)</name>
        <dbReference type="ChEBI" id="CHEBI:29105"/>
    </cofactor>
    <text evidence="21">Binds 1 zinc ion per subunit.</text>
</comment>
<evidence type="ECO:0000256" key="1">
    <source>
        <dbReference type="ARBA" id="ARBA00008139"/>
    </source>
</evidence>
<keyword evidence="4 16" id="KW-0479">Metal-binding</keyword>
<evidence type="ECO:0000256" key="18">
    <source>
        <dbReference type="PIRSR" id="PIRSR601548-6"/>
    </source>
</evidence>
<feature type="active site" description="Proton acceptor 1" evidence="13">
    <location>
        <position position="379"/>
    </location>
</feature>
<dbReference type="GO" id="GO:0006508">
    <property type="term" value="P:proteolysis"/>
    <property type="evidence" value="ECO:0007669"/>
    <property type="project" value="UniProtKB-KW"/>
</dbReference>
<comment type="catalytic activity">
    <reaction evidence="11">
        <text>Release of a C-terminal dipeptide, oligopeptide-|-Xaa-Yaa, when Xaa is not Pro, and Yaa is neither Asp nor Glu. Thus, conversion of angiotensin I to angiotensin II, with increase in vasoconstrictor activity, but no action on angiotensin II.</text>
        <dbReference type="EC" id="3.4.15.1"/>
    </reaction>
</comment>
<keyword evidence="8 21" id="KW-0482">Metalloprotease</keyword>
<evidence type="ECO:0000256" key="12">
    <source>
        <dbReference type="ARBA" id="ARBA00039858"/>
    </source>
</evidence>
<evidence type="ECO:0000256" key="3">
    <source>
        <dbReference type="ARBA" id="ARBA00022670"/>
    </source>
</evidence>
<dbReference type="AlphaFoldDB" id="A0AAR5P2E2"/>
<evidence type="ECO:0000256" key="17">
    <source>
        <dbReference type="PIRSR" id="PIRSR601548-4"/>
    </source>
</evidence>
<dbReference type="Proteomes" id="UP000019118">
    <property type="component" value="Unassembled WGS sequence"/>
</dbReference>
<evidence type="ECO:0000256" key="20">
    <source>
        <dbReference type="PROSITE-ProRule" id="PRU01355"/>
    </source>
</evidence>
<dbReference type="GO" id="GO:0005615">
    <property type="term" value="C:extracellular space"/>
    <property type="evidence" value="ECO:0007669"/>
    <property type="project" value="TreeGrafter"/>
</dbReference>
<feature type="chain" id="PRO_5043400649" description="Angiotensin-converting enzyme" evidence="23">
    <location>
        <begin position="23"/>
        <end position="651"/>
    </location>
</feature>
<dbReference type="GO" id="GO:0008237">
    <property type="term" value="F:metallopeptidase activity"/>
    <property type="evidence" value="ECO:0007669"/>
    <property type="project" value="UniProtKB-KW"/>
</dbReference>
<feature type="active site" description="Proton donor 2" evidence="18">
    <location>
        <position position="508"/>
    </location>
</feature>
<feature type="binding site" evidence="16">
    <location>
        <position position="406"/>
    </location>
    <ligand>
        <name>Zn(2+)</name>
        <dbReference type="ChEBI" id="CHEBI:29105"/>
        <label>1</label>
        <note>catalytic</note>
    </ligand>
</feature>
<feature type="glycosylation site" description="N-linked (GlcNAc...) asparagine" evidence="14">
    <location>
        <position position="62"/>
    </location>
</feature>
<keyword evidence="9 17" id="KW-1015">Disulfide bond</keyword>
<evidence type="ECO:0000256" key="14">
    <source>
        <dbReference type="PIRSR" id="PIRSR601548-10"/>
    </source>
</evidence>
<keyword evidence="5 23" id="KW-0732">Signal</keyword>
<keyword evidence="2 21" id="KW-0121">Carboxypeptidase</keyword>
<dbReference type="Pfam" id="PF01401">
    <property type="entry name" value="Peptidase_M2"/>
    <property type="match status" value="1"/>
</dbReference>
<reference evidence="24" key="2">
    <citation type="submission" date="2024-08" db="UniProtKB">
        <authorList>
            <consortium name="EnsemblMetazoa"/>
        </authorList>
    </citation>
    <scope>IDENTIFICATION</scope>
</reference>
<keyword evidence="6 21" id="KW-0378">Hydrolase</keyword>
<evidence type="ECO:0000256" key="9">
    <source>
        <dbReference type="ARBA" id="ARBA00023157"/>
    </source>
</evidence>
<comment type="caution">
    <text evidence="20">Lacks conserved residue(s) required for the propagation of feature annotation.</text>
</comment>
<evidence type="ECO:0000256" key="16">
    <source>
        <dbReference type="PIRSR" id="PIRSR601548-3"/>
    </source>
</evidence>
<evidence type="ECO:0000256" key="2">
    <source>
        <dbReference type="ARBA" id="ARBA00022645"/>
    </source>
</evidence>
<evidence type="ECO:0000256" key="23">
    <source>
        <dbReference type="SAM" id="SignalP"/>
    </source>
</evidence>
<reference evidence="25" key="1">
    <citation type="journal article" date="2013" name="Genome Biol.">
        <title>Draft genome of the mountain pine beetle, Dendroctonus ponderosae Hopkins, a major forest pest.</title>
        <authorList>
            <person name="Keeling C.I."/>
            <person name="Yuen M.M."/>
            <person name="Liao N.Y."/>
            <person name="Docking T.R."/>
            <person name="Chan S.K."/>
            <person name="Taylor G.A."/>
            <person name="Palmquist D.L."/>
            <person name="Jackman S.D."/>
            <person name="Nguyen A."/>
            <person name="Li M."/>
            <person name="Henderson H."/>
            <person name="Janes J.K."/>
            <person name="Zhao Y."/>
            <person name="Pandoh P."/>
            <person name="Moore R."/>
            <person name="Sperling F.A."/>
            <person name="Huber D.P."/>
            <person name="Birol I."/>
            <person name="Jones S.J."/>
            <person name="Bohlmann J."/>
        </authorList>
    </citation>
    <scope>NUCLEOTIDE SEQUENCE</scope>
</reference>
<feature type="binding site" evidence="19">
    <location>
        <position position="382"/>
    </location>
    <ligand>
        <name>Zn(2+)</name>
        <dbReference type="ChEBI" id="CHEBI:29105"/>
        <label>2</label>
        <note>catalytic</note>
    </ligand>
</feature>
<feature type="region of interest" description="Disordered" evidence="22">
    <location>
        <begin position="628"/>
        <end position="651"/>
    </location>
</feature>
<feature type="binding site" evidence="16">
    <location>
        <position position="378"/>
    </location>
    <ligand>
        <name>Zn(2+)</name>
        <dbReference type="ChEBI" id="CHEBI:29105"/>
        <label>1</label>
        <note>catalytic</note>
    </ligand>
</feature>
<dbReference type="Gene3D" id="1.10.1370.30">
    <property type="match status" value="2"/>
</dbReference>
<feature type="disulfide bond" evidence="17">
    <location>
        <begin position="142"/>
        <end position="154"/>
    </location>
</feature>
<evidence type="ECO:0000313" key="25">
    <source>
        <dbReference type="Proteomes" id="UP000019118"/>
    </source>
</evidence>
<feature type="binding site" evidence="16">
    <location>
        <position position="382"/>
    </location>
    <ligand>
        <name>Zn(2+)</name>
        <dbReference type="ChEBI" id="CHEBI:29105"/>
        <label>1</label>
        <note>catalytic</note>
    </ligand>
</feature>
<feature type="disulfide bond" evidence="17 20">
    <location>
        <begin position="533"/>
        <end position="551"/>
    </location>
</feature>
<evidence type="ECO:0000256" key="5">
    <source>
        <dbReference type="ARBA" id="ARBA00022729"/>
    </source>
</evidence>
<dbReference type="FunFam" id="1.10.1370.30:FF:000004">
    <property type="entry name" value="Angiotensin-converting enzyme"/>
    <property type="match status" value="1"/>
</dbReference>
<comment type="similarity">
    <text evidence="1 20 21">Belongs to the peptidase M2 family.</text>
</comment>
<dbReference type="PANTHER" id="PTHR10514">
    <property type="entry name" value="ANGIOTENSIN-CONVERTING ENZYME"/>
    <property type="match status" value="1"/>
</dbReference>
<evidence type="ECO:0000256" key="19">
    <source>
        <dbReference type="PIRSR" id="PIRSR601548-8"/>
    </source>
</evidence>
<feature type="binding site" evidence="19">
    <location>
        <position position="406"/>
    </location>
    <ligand>
        <name>Zn(2+)</name>
        <dbReference type="ChEBI" id="CHEBI:29105"/>
        <label>2</label>
        <note>catalytic</note>
    </ligand>
</feature>
<evidence type="ECO:0000256" key="6">
    <source>
        <dbReference type="ARBA" id="ARBA00022801"/>
    </source>
</evidence>
<accession>A0AAR5P2E2</accession>
<dbReference type="InterPro" id="IPR001548">
    <property type="entry name" value="Peptidase_M2"/>
</dbReference>
<dbReference type="GO" id="GO:0046872">
    <property type="term" value="F:metal ion binding"/>
    <property type="evidence" value="ECO:0007669"/>
    <property type="project" value="UniProtKB-KW"/>
</dbReference>
<feature type="disulfide bond" evidence="17 20">
    <location>
        <begin position="347"/>
        <end position="365"/>
    </location>
</feature>
<evidence type="ECO:0000256" key="11">
    <source>
        <dbReference type="ARBA" id="ARBA00036868"/>
    </source>
</evidence>